<organism evidence="3 4">
    <name type="scientific">Kitasatospora arboriphila</name>
    <dbReference type="NCBI Taxonomy" id="258052"/>
    <lineage>
        <taxon>Bacteria</taxon>
        <taxon>Bacillati</taxon>
        <taxon>Actinomycetota</taxon>
        <taxon>Actinomycetes</taxon>
        <taxon>Kitasatosporales</taxon>
        <taxon>Streptomycetaceae</taxon>
        <taxon>Kitasatospora</taxon>
    </lineage>
</organism>
<protein>
    <submittedName>
        <fullName evidence="3">2-dehydropantoate 2-reductase N-terminal domain-containing protein</fullName>
    </submittedName>
</protein>
<reference evidence="4" key="1">
    <citation type="journal article" date="2019" name="Int. J. Syst. Evol. Microbiol.">
        <title>The Global Catalogue of Microorganisms (GCM) 10K type strain sequencing project: providing services to taxonomists for standard genome sequencing and annotation.</title>
        <authorList>
            <consortium name="The Broad Institute Genomics Platform"/>
            <consortium name="The Broad Institute Genome Sequencing Center for Infectious Disease"/>
            <person name="Wu L."/>
            <person name="Ma J."/>
        </authorList>
    </citation>
    <scope>NUCLEOTIDE SEQUENCE [LARGE SCALE GENOMIC DNA]</scope>
    <source>
        <strain evidence="4">JCM 13002</strain>
    </source>
</reference>
<evidence type="ECO:0000313" key="3">
    <source>
        <dbReference type="EMBL" id="GAA1069828.1"/>
    </source>
</evidence>
<proteinExistence type="predicted"/>
<evidence type="ECO:0000313" key="4">
    <source>
        <dbReference type="Proteomes" id="UP001499987"/>
    </source>
</evidence>
<keyword evidence="4" id="KW-1185">Reference proteome</keyword>
<feature type="domain" description="Ketopantoate reductase C-terminal" evidence="2">
    <location>
        <begin position="186"/>
        <end position="309"/>
    </location>
</feature>
<comment type="caution">
    <text evidence="3">The sequence shown here is derived from an EMBL/GenBank/DDBJ whole genome shotgun (WGS) entry which is preliminary data.</text>
</comment>
<dbReference type="RefSeq" id="WP_344621654.1">
    <property type="nucleotide sequence ID" value="NZ_BAAALD010000002.1"/>
</dbReference>
<gene>
    <name evidence="3" type="ORF">GCM10009663_03720</name>
</gene>
<accession>A0ABP4DTS1</accession>
<dbReference type="Gene3D" id="3.40.50.720">
    <property type="entry name" value="NAD(P)-binding Rossmann-like Domain"/>
    <property type="match status" value="1"/>
</dbReference>
<dbReference type="InterPro" id="IPR008927">
    <property type="entry name" value="6-PGluconate_DH-like_C_sf"/>
</dbReference>
<dbReference type="Proteomes" id="UP001499987">
    <property type="component" value="Unassembled WGS sequence"/>
</dbReference>
<dbReference type="SUPFAM" id="SSF51735">
    <property type="entry name" value="NAD(P)-binding Rossmann-fold domains"/>
    <property type="match status" value="1"/>
</dbReference>
<dbReference type="InterPro" id="IPR013752">
    <property type="entry name" value="KPA_reductase"/>
</dbReference>
<dbReference type="InterPro" id="IPR013332">
    <property type="entry name" value="KPR_N"/>
</dbReference>
<dbReference type="PANTHER" id="PTHR21708:SF26">
    <property type="entry name" value="2-DEHYDROPANTOATE 2-REDUCTASE"/>
    <property type="match status" value="1"/>
</dbReference>
<dbReference type="EMBL" id="BAAALD010000002">
    <property type="protein sequence ID" value="GAA1069828.1"/>
    <property type="molecule type" value="Genomic_DNA"/>
</dbReference>
<dbReference type="Pfam" id="PF08546">
    <property type="entry name" value="ApbA_C"/>
    <property type="match status" value="1"/>
</dbReference>
<dbReference type="Gene3D" id="1.10.1040.10">
    <property type="entry name" value="N-(1-d-carboxylethyl)-l-norvaline Dehydrogenase, domain 2"/>
    <property type="match status" value="1"/>
</dbReference>
<name>A0ABP4DTS1_9ACTN</name>
<dbReference type="PANTHER" id="PTHR21708">
    <property type="entry name" value="PROBABLE 2-DEHYDROPANTOATE 2-REDUCTASE"/>
    <property type="match status" value="1"/>
</dbReference>
<dbReference type="InterPro" id="IPR051402">
    <property type="entry name" value="KPR-Related"/>
</dbReference>
<evidence type="ECO:0000259" key="2">
    <source>
        <dbReference type="Pfam" id="PF08546"/>
    </source>
</evidence>
<sequence length="336" mass="34974">MRYIIIGAGAVGGTVGGRLHEGGHEVVLVARGAHLAALREDGLRLTTPEGGRTLAVPAVGGPEELELRPGDVLVLAVKTQHSLPLLDAWAARPVAGGGTAGELLPLLCAQNGVENERLALRRFRRVYGVCVWLPSSHLEPGRVLAQGSPVSGVLHVGRFPRGSDDTAGRIAADLAASHVGARASADVMRWKYAKLLGNLNNALEAVGGPVDGELRLELARRTVAEGEAVLDAAGIGRADREEQRAAWSGRVTLVPVDGESRRGGSSWQSLARGAGDIEADHLNGEIVLLGRQHGVPTPLNAALQRLANAFAREGRAPGSLPEAELAALLEASGPET</sequence>
<feature type="domain" description="Ketopantoate reductase N-terminal" evidence="1">
    <location>
        <begin position="4"/>
        <end position="158"/>
    </location>
</feature>
<dbReference type="InterPro" id="IPR036291">
    <property type="entry name" value="NAD(P)-bd_dom_sf"/>
</dbReference>
<dbReference type="SUPFAM" id="SSF48179">
    <property type="entry name" value="6-phosphogluconate dehydrogenase C-terminal domain-like"/>
    <property type="match status" value="1"/>
</dbReference>
<dbReference type="Pfam" id="PF02558">
    <property type="entry name" value="ApbA"/>
    <property type="match status" value="1"/>
</dbReference>
<evidence type="ECO:0000259" key="1">
    <source>
        <dbReference type="Pfam" id="PF02558"/>
    </source>
</evidence>
<dbReference type="InterPro" id="IPR013328">
    <property type="entry name" value="6PGD_dom2"/>
</dbReference>